<comment type="caution">
    <text evidence="1">The sequence shown here is derived from an EMBL/GenBank/DDBJ whole genome shotgun (WGS) entry which is preliminary data.</text>
</comment>
<sequence length="183" mass="21049">MVEAGVMGMESLKYPTLWPPPVRERDRFDRIPLLGGLLRSIFTGSPHDTLLEGLLVQIVEQLKARTSPHPAWPNNPVEMEIVKALSKAICEEKWIETAYLHPDDPLFLLWWGPFDDLTPLVFCIALQKNHLKGRLTREEILRCAFEGSSSGWNRHDPYWCPTTVREFTERLAEKVREVSLCQA</sequence>
<accession>A0A1C3EHQ5</accession>
<dbReference type="EMBL" id="LYDR01000063">
    <property type="protein sequence ID" value="ODA32767.1"/>
    <property type="molecule type" value="Genomic_DNA"/>
</dbReference>
<protein>
    <submittedName>
        <fullName evidence="1">Uncharacterized protein</fullName>
    </submittedName>
</protein>
<evidence type="ECO:0000313" key="1">
    <source>
        <dbReference type="EMBL" id="ODA32767.1"/>
    </source>
</evidence>
<name>A0A1C3EHQ5_9PLAN</name>
<keyword evidence="2" id="KW-1185">Reference proteome</keyword>
<proteinExistence type="predicted"/>
<dbReference type="OrthoDB" id="213138at2"/>
<dbReference type="Proteomes" id="UP000094828">
    <property type="component" value="Unassembled WGS sequence"/>
</dbReference>
<gene>
    <name evidence="1" type="ORF">A6X21_20770</name>
</gene>
<organism evidence="1 2">
    <name type="scientific">Planctopirus hydrillae</name>
    <dbReference type="NCBI Taxonomy" id="1841610"/>
    <lineage>
        <taxon>Bacteria</taxon>
        <taxon>Pseudomonadati</taxon>
        <taxon>Planctomycetota</taxon>
        <taxon>Planctomycetia</taxon>
        <taxon>Planctomycetales</taxon>
        <taxon>Planctomycetaceae</taxon>
        <taxon>Planctopirus</taxon>
    </lineage>
</organism>
<dbReference type="STRING" id="1841610.A6X21_20770"/>
<reference evidence="1 2" key="1">
    <citation type="submission" date="2016-05" db="EMBL/GenBank/DDBJ databases">
        <title>Genomic and physiological characterization of Planctopirus sp. isolated from fresh water lake.</title>
        <authorList>
            <person name="Subhash Y."/>
            <person name="Ramana C."/>
        </authorList>
    </citation>
    <scope>NUCLEOTIDE SEQUENCE [LARGE SCALE GENOMIC DNA]</scope>
    <source>
        <strain evidence="1 2">JC280</strain>
    </source>
</reference>
<dbReference type="AlphaFoldDB" id="A0A1C3EHQ5"/>
<evidence type="ECO:0000313" key="2">
    <source>
        <dbReference type="Proteomes" id="UP000094828"/>
    </source>
</evidence>
<dbReference type="RefSeq" id="WP_068847295.1">
    <property type="nucleotide sequence ID" value="NZ_LYDR01000063.1"/>
</dbReference>